<dbReference type="PROSITE" id="PS50234">
    <property type="entry name" value="VWFA"/>
    <property type="match status" value="1"/>
</dbReference>
<feature type="transmembrane region" description="Helical" evidence="5">
    <location>
        <begin position="6"/>
        <end position="21"/>
    </location>
</feature>
<dbReference type="PANTHER" id="PTHR22550:SF5">
    <property type="entry name" value="LEUCINE ZIPPER PROTEIN 4"/>
    <property type="match status" value="1"/>
</dbReference>
<keyword evidence="2 5" id="KW-0812">Transmembrane</keyword>
<dbReference type="InterPro" id="IPR002035">
    <property type="entry name" value="VWF_A"/>
</dbReference>
<feature type="transmembrane region" description="Helical" evidence="5">
    <location>
        <begin position="327"/>
        <end position="349"/>
    </location>
</feature>
<dbReference type="InterPro" id="IPR050768">
    <property type="entry name" value="UPF0353/GerABKA_families"/>
</dbReference>
<dbReference type="RefSeq" id="WP_271435484.1">
    <property type="nucleotide sequence ID" value="NZ_CP073355.1"/>
</dbReference>
<dbReference type="Proteomes" id="UP001056539">
    <property type="component" value="Chromosome"/>
</dbReference>
<evidence type="ECO:0000256" key="3">
    <source>
        <dbReference type="ARBA" id="ARBA00022989"/>
    </source>
</evidence>
<name>A0AAX3BDL5_9SPIR</name>
<evidence type="ECO:0000256" key="4">
    <source>
        <dbReference type="ARBA" id="ARBA00023136"/>
    </source>
</evidence>
<evidence type="ECO:0000313" key="8">
    <source>
        <dbReference type="Proteomes" id="UP001056539"/>
    </source>
</evidence>
<keyword evidence="3 5" id="KW-1133">Transmembrane helix</keyword>
<proteinExistence type="predicted"/>
<gene>
    <name evidence="7" type="ORF">KDW03_00690</name>
</gene>
<dbReference type="KEGG" id="taqu:KDW03_00690"/>
<dbReference type="InterPro" id="IPR036465">
    <property type="entry name" value="vWFA_dom_sf"/>
</dbReference>
<organism evidence="7 8">
    <name type="scientific">Thermospira aquatica</name>
    <dbReference type="NCBI Taxonomy" id="2828656"/>
    <lineage>
        <taxon>Bacteria</taxon>
        <taxon>Pseudomonadati</taxon>
        <taxon>Spirochaetota</taxon>
        <taxon>Spirochaetia</taxon>
        <taxon>Brevinematales</taxon>
        <taxon>Thermospiraceae</taxon>
        <taxon>Thermospira</taxon>
    </lineage>
</organism>
<reference evidence="7" key="2">
    <citation type="submission" date="2022-06" db="EMBL/GenBank/DDBJ databases">
        <title>Thermospira aquatica gen. nov., sp. nov.</title>
        <authorList>
            <person name="Ben Ali Gam Z."/>
            <person name="Labat M."/>
        </authorList>
    </citation>
    <scope>NUCLEOTIDE SEQUENCE</scope>
    <source>
        <strain evidence="7">F1F22</strain>
    </source>
</reference>
<dbReference type="EMBL" id="CP073355">
    <property type="protein sequence ID" value="URA10354.1"/>
    <property type="molecule type" value="Genomic_DNA"/>
</dbReference>
<dbReference type="PANTHER" id="PTHR22550">
    <property type="entry name" value="SPORE GERMINATION PROTEIN"/>
    <property type="match status" value="1"/>
</dbReference>
<evidence type="ECO:0000313" key="7">
    <source>
        <dbReference type="EMBL" id="URA10354.1"/>
    </source>
</evidence>
<dbReference type="AlphaFoldDB" id="A0AAX3BDL5"/>
<dbReference type="SMART" id="SM00327">
    <property type="entry name" value="VWA"/>
    <property type="match status" value="1"/>
</dbReference>
<sequence>MRFLHPWYLVGLVILPVYLYLKYGKNFWGKIGEGSVLVSDMRLFGKRVFWSGWYDWLLDGLVMVGLFFGIIALARPIGGQTTTQDNLYGIDIVLVIDVSETMLFVDEIPSFLVRRSLYGETVYEDPTGKLLEYNRLESAKKVIQSYIDKQSQNRLGVVLFGTYAYTLTPLTFDLDMVRRLVEGIQFRPENNRTAIGMGVATAINRLSSSRAKSKVIILLTDGMNNAGLVEPKTSARLAQERGIRIYTIGFGNPEAVLQPVDRSGRLYVLRSGETIDEALLSWMAESTGGKYYRAYDRQALEKIYDDIDRLEKSRITIQRKIFWRENFWPFAFIFWLSLMFWMGIQIVMIRLP</sequence>
<dbReference type="SUPFAM" id="SSF53300">
    <property type="entry name" value="vWA-like"/>
    <property type="match status" value="1"/>
</dbReference>
<reference evidence="7" key="1">
    <citation type="submission" date="2021-04" db="EMBL/GenBank/DDBJ databases">
        <authorList>
            <person name="Postec A."/>
        </authorList>
    </citation>
    <scope>NUCLEOTIDE SEQUENCE</scope>
    <source>
        <strain evidence="7">F1F22</strain>
    </source>
</reference>
<feature type="domain" description="VWFA" evidence="6">
    <location>
        <begin position="91"/>
        <end position="307"/>
    </location>
</feature>
<keyword evidence="4 5" id="KW-0472">Membrane</keyword>
<evidence type="ECO:0000256" key="2">
    <source>
        <dbReference type="ARBA" id="ARBA00022692"/>
    </source>
</evidence>
<feature type="transmembrane region" description="Helical" evidence="5">
    <location>
        <begin position="56"/>
        <end position="74"/>
    </location>
</feature>
<keyword evidence="1" id="KW-1003">Cell membrane</keyword>
<keyword evidence="8" id="KW-1185">Reference proteome</keyword>
<dbReference type="Pfam" id="PF00092">
    <property type="entry name" value="VWA"/>
    <property type="match status" value="1"/>
</dbReference>
<evidence type="ECO:0000256" key="1">
    <source>
        <dbReference type="ARBA" id="ARBA00022475"/>
    </source>
</evidence>
<evidence type="ECO:0000259" key="6">
    <source>
        <dbReference type="PROSITE" id="PS50234"/>
    </source>
</evidence>
<accession>A0AAX3BDL5</accession>
<evidence type="ECO:0000256" key="5">
    <source>
        <dbReference type="SAM" id="Phobius"/>
    </source>
</evidence>
<dbReference type="Gene3D" id="3.40.50.410">
    <property type="entry name" value="von Willebrand factor, type A domain"/>
    <property type="match status" value="1"/>
</dbReference>
<protein>
    <submittedName>
        <fullName evidence="7">VWA domain-containing protein</fullName>
    </submittedName>
</protein>